<proteinExistence type="predicted"/>
<dbReference type="OrthoDB" id="4351120at2"/>
<protein>
    <recommendedName>
        <fullName evidence="5">OmpR/PhoB-type domain-containing protein</fullName>
    </recommendedName>
</protein>
<gene>
    <name evidence="2" type="ORF">GCM10010502_06800</name>
    <name evidence="3" type="ORF">HS99_0032780</name>
</gene>
<dbReference type="GO" id="GO:0003677">
    <property type="term" value="F:DNA binding"/>
    <property type="evidence" value="ECO:0007669"/>
    <property type="project" value="InterPro"/>
</dbReference>
<dbReference type="InterPro" id="IPR036388">
    <property type="entry name" value="WH-like_DNA-bd_sf"/>
</dbReference>
<feature type="region of interest" description="Disordered" evidence="1">
    <location>
        <begin position="1"/>
        <end position="20"/>
    </location>
</feature>
<evidence type="ECO:0000313" key="2">
    <source>
        <dbReference type="EMBL" id="GGU58687.1"/>
    </source>
</evidence>
<dbReference type="EMBL" id="BMUB01000001">
    <property type="protein sequence ID" value="GGU58687.1"/>
    <property type="molecule type" value="Genomic_DNA"/>
</dbReference>
<dbReference type="InterPro" id="IPR016032">
    <property type="entry name" value="Sig_transdc_resp-reg_C-effctor"/>
</dbReference>
<accession>A0A1E7N3Y1</accession>
<reference evidence="3" key="4">
    <citation type="submission" date="2016-08" db="EMBL/GenBank/DDBJ databases">
        <title>Sequencing, Assembly and Comparative Genomics of S. aureofaciens ATCC 10762.</title>
        <authorList>
            <person name="Gradnigo J.S."/>
            <person name="Johnson N."/>
            <person name="Somerville G.A."/>
        </authorList>
    </citation>
    <scope>NUCLEOTIDE SEQUENCE [LARGE SCALE GENOMIC DNA]</scope>
    <source>
        <strain evidence="3">ATCC 10762</strain>
    </source>
</reference>
<dbReference type="GO" id="GO:0006355">
    <property type="term" value="P:regulation of DNA-templated transcription"/>
    <property type="evidence" value="ECO:0007669"/>
    <property type="project" value="InterPro"/>
</dbReference>
<evidence type="ECO:0008006" key="5">
    <source>
        <dbReference type="Google" id="ProtNLM"/>
    </source>
</evidence>
<evidence type="ECO:0000313" key="3">
    <source>
        <dbReference type="EMBL" id="OEV35385.1"/>
    </source>
</evidence>
<name>A0A1E7N3Y1_KITAU</name>
<reference evidence="2" key="5">
    <citation type="submission" date="2020-09" db="EMBL/GenBank/DDBJ databases">
        <authorList>
            <person name="Sun Q."/>
            <person name="Ohkuma M."/>
        </authorList>
    </citation>
    <scope>NUCLEOTIDE SEQUENCE</scope>
    <source>
        <strain evidence="2">JCM 4434</strain>
    </source>
</reference>
<dbReference type="AlphaFoldDB" id="A0A1E7N3Y1"/>
<reference evidence="4" key="3">
    <citation type="submission" date="2016-08" db="EMBL/GenBank/DDBJ databases">
        <title>Sequencing, assembly and comparative genomics of S. aureofaciens ATCC 10762.</title>
        <authorList>
            <person name="Gradnigo J.S."/>
            <person name="Johnson N."/>
            <person name="Somerville G.A."/>
        </authorList>
    </citation>
    <scope>NUCLEOTIDE SEQUENCE [LARGE SCALE GENOMIC DNA]</scope>
    <source>
        <strain evidence="4">ATCC 10762 / DSM 40127 / CCM 3239 / JCM 4008 / LMG 5968 / NBRC 12843 / NCIMB 8234 / A-377</strain>
    </source>
</reference>
<dbReference type="RefSeq" id="WP_030278624.1">
    <property type="nucleotide sequence ID" value="NZ_BMUB01000001.1"/>
</dbReference>
<reference evidence="2" key="1">
    <citation type="journal article" date="2014" name="Int. J. Syst. Evol. Microbiol.">
        <title>Complete genome sequence of Corynebacterium casei LMG S-19264T (=DSM 44701T), isolated from a smear-ripened cheese.</title>
        <authorList>
            <consortium name="US DOE Joint Genome Institute (JGI-PGF)"/>
            <person name="Walter F."/>
            <person name="Albersmeier A."/>
            <person name="Kalinowski J."/>
            <person name="Ruckert C."/>
        </authorList>
    </citation>
    <scope>NUCLEOTIDE SEQUENCE</scope>
    <source>
        <strain evidence="2">JCM 4434</strain>
    </source>
</reference>
<sequence>MDRKEPVEQPQGPLTAFGGRLALDPDARTATVDGRAVPLTYQDVRGLRTLIELGEGLHDARDVLLYGWGAWTDPRELRYPMAVLRAKLGEPWWIVRDGDRYGLRPPGPPPSGRLPS</sequence>
<dbReference type="GeneID" id="97483856"/>
<dbReference type="EMBL" id="JPRF03000035">
    <property type="protein sequence ID" value="OEV35385.1"/>
    <property type="molecule type" value="Genomic_DNA"/>
</dbReference>
<dbReference type="Proteomes" id="UP000610124">
    <property type="component" value="Unassembled WGS sequence"/>
</dbReference>
<evidence type="ECO:0000256" key="1">
    <source>
        <dbReference type="SAM" id="MobiDB-lite"/>
    </source>
</evidence>
<accession>A0A8H9HHA9</accession>
<keyword evidence="4" id="KW-1185">Reference proteome</keyword>
<organism evidence="3 4">
    <name type="scientific">Kitasatospora aureofaciens</name>
    <name type="common">Streptomyces aureofaciens</name>
    <dbReference type="NCBI Taxonomy" id="1894"/>
    <lineage>
        <taxon>Bacteria</taxon>
        <taxon>Bacillati</taxon>
        <taxon>Actinomycetota</taxon>
        <taxon>Actinomycetes</taxon>
        <taxon>Kitasatosporales</taxon>
        <taxon>Streptomycetaceae</taxon>
        <taxon>Kitasatospora</taxon>
    </lineage>
</organism>
<dbReference type="Proteomes" id="UP000037395">
    <property type="component" value="Unassembled WGS sequence"/>
</dbReference>
<evidence type="ECO:0000313" key="4">
    <source>
        <dbReference type="Proteomes" id="UP000037395"/>
    </source>
</evidence>
<dbReference type="SUPFAM" id="SSF46894">
    <property type="entry name" value="C-terminal effector domain of the bipartite response regulators"/>
    <property type="match status" value="1"/>
</dbReference>
<comment type="caution">
    <text evidence="3">The sequence shown here is derived from an EMBL/GenBank/DDBJ whole genome shotgun (WGS) entry which is preliminary data.</text>
</comment>
<dbReference type="Gene3D" id="1.10.10.10">
    <property type="entry name" value="Winged helix-like DNA-binding domain superfamily/Winged helix DNA-binding domain"/>
    <property type="match status" value="1"/>
</dbReference>
<reference evidence="3 4" key="2">
    <citation type="submission" date="2014-07" db="EMBL/GenBank/DDBJ databases">
        <authorList>
            <person name="Zhang J.E."/>
            <person name="Yang H."/>
            <person name="Guo J."/>
            <person name="Deng Z."/>
            <person name="Luo H."/>
            <person name="Luo M."/>
            <person name="Zhao B."/>
        </authorList>
    </citation>
    <scope>NUCLEOTIDE SEQUENCE [LARGE SCALE GENOMIC DNA]</scope>
    <source>
        <strain evidence="3">ATCC 10762</strain>
        <strain evidence="4">ATCC 10762 / DSM 40127 / CCM 3239 / JCM 4008 / LMG 5968 / NBRC 12843 / NCIMB 8234 / A-377</strain>
    </source>
</reference>